<evidence type="ECO:0000313" key="29">
    <source>
        <dbReference type="Proteomes" id="UP001432027"/>
    </source>
</evidence>
<dbReference type="PANTHER" id="PTHR11662">
    <property type="entry name" value="SOLUTE CARRIER FAMILY 17"/>
    <property type="match status" value="1"/>
</dbReference>
<evidence type="ECO:0000256" key="14">
    <source>
        <dbReference type="ARBA" id="ARBA00023329"/>
    </source>
</evidence>
<feature type="transmembrane region" description="Helical" evidence="26">
    <location>
        <begin position="417"/>
        <end position="438"/>
    </location>
</feature>
<keyword evidence="11 26" id="KW-0472">Membrane</keyword>
<comment type="caution">
    <text evidence="28">The sequence shown here is derived from an EMBL/GenBank/DDBJ whole genome shotgun (WGS) entry which is preliminary data.</text>
</comment>
<comment type="catalytic activity">
    <reaction evidence="16">
        <text>L-aspartate(out) = L-aspartate(in)</text>
        <dbReference type="Rhea" id="RHEA:66332"/>
        <dbReference type="ChEBI" id="CHEBI:29991"/>
    </reaction>
    <physiologicalReaction direction="left-to-right" evidence="16">
        <dbReference type="Rhea" id="RHEA:66333"/>
    </physiologicalReaction>
</comment>
<dbReference type="EMBL" id="BTSX01000006">
    <property type="protein sequence ID" value="GMT06194.1"/>
    <property type="molecule type" value="Genomic_DNA"/>
</dbReference>
<keyword evidence="14" id="KW-0968">Cytoplasmic vesicle</keyword>
<evidence type="ECO:0000256" key="25">
    <source>
        <dbReference type="ARBA" id="ARBA00081925"/>
    </source>
</evidence>
<keyword evidence="29" id="KW-1185">Reference proteome</keyword>
<feature type="transmembrane region" description="Helical" evidence="26">
    <location>
        <begin position="187"/>
        <end position="209"/>
    </location>
</feature>
<name>A0AAV5UII1_9BILA</name>
<gene>
    <name evidence="28" type="ORF">PENTCL1PPCAC_28368</name>
</gene>
<dbReference type="GO" id="GO:0005765">
    <property type="term" value="C:lysosomal membrane"/>
    <property type="evidence" value="ECO:0007669"/>
    <property type="project" value="UniProtKB-SubCell"/>
</dbReference>
<dbReference type="FunFam" id="1.20.1250.20:FF:000003">
    <property type="entry name" value="Solute carrier family 17 member 3"/>
    <property type="match status" value="1"/>
</dbReference>
<evidence type="ECO:0000256" key="13">
    <source>
        <dbReference type="ARBA" id="ARBA00023228"/>
    </source>
</evidence>
<dbReference type="Proteomes" id="UP001432027">
    <property type="component" value="Unassembled WGS sequence"/>
</dbReference>
<keyword evidence="9 26" id="KW-1133">Transmembrane helix</keyword>
<dbReference type="InterPro" id="IPR050382">
    <property type="entry name" value="MFS_Na/Anion_cotransporter"/>
</dbReference>
<keyword evidence="10" id="KW-0770">Synapse</keyword>
<comment type="subcellular location">
    <subcellularLocation>
        <location evidence="2">Basolateral cell membrane</location>
        <topology evidence="2">Multi-pass membrane protein</topology>
    </subcellularLocation>
    <subcellularLocation>
        <location evidence="3">Cytoplasmic vesicle</location>
        <location evidence="3">Secretory vesicle membrane</location>
        <topology evidence="3">Multi-pass membrane protein</topology>
    </subcellularLocation>
    <subcellularLocation>
        <location evidence="1">Cytoplasmic vesicle</location>
        <location evidence="1">Secretory vesicle</location>
        <location evidence="1">Synaptic vesicle membrane</location>
    </subcellularLocation>
    <subcellularLocation>
        <location evidence="4">Lysosome membrane</location>
    </subcellularLocation>
</comment>
<dbReference type="InterPro" id="IPR011701">
    <property type="entry name" value="MFS"/>
</dbReference>
<dbReference type="GO" id="GO:0015293">
    <property type="term" value="F:symporter activity"/>
    <property type="evidence" value="ECO:0007669"/>
    <property type="project" value="UniProtKB-KW"/>
</dbReference>
<evidence type="ECO:0000256" key="21">
    <source>
        <dbReference type="ARBA" id="ARBA00056891"/>
    </source>
</evidence>
<feature type="transmembrane region" description="Helical" evidence="26">
    <location>
        <begin position="89"/>
        <end position="110"/>
    </location>
</feature>
<sequence length="483" mass="53637">FSFLMSALSWMKYRPLASDENGEEASENESSDAPVKWRMQRRHIVALFAFLGFANIYAMRADLSVAIVQMTTGTTKVRDGSLSNLYGEFSTWSPMVQGAVLGSFFFGYILTQIPGGFLSHRFGGKIVFLVGVFGTTVFTLLTPPFAKLGYVILIIARFVEGMFEGVTYPAMHVMWSHWAPTLEKTKLATFAFSGSYFGTVVAMPLSGYIGHNLGWPFIFYFFGLAGLLWCYFWEKKIADKPTSDAEISTEELTLLQRDAISHNTYIVPWRFIIQSKPVWAVIAAHTCQNWGFYTMLTNLPKILEDLANYELEKAGVVSGLPYFIMGATLLWSGQFADYLRKEKGWETVKVRRYFCCGGFVLQALCLIFASLSKSTSLLVGSLTLSIGAGGFTWAGFSVNHLDIAPQFAGHLMGVSNTVATLPGMISPLLVGAMVVVGSASEWNFIFYLCAGIYLIGAAIYWKWASGEIEPWAADQSPFIREMQ</sequence>
<protein>
    <recommendedName>
        <fullName evidence="22">Sialin</fullName>
    </recommendedName>
    <alternativeName>
        <fullName evidence="25">H(+)/nitrate cotransporter</fullName>
    </alternativeName>
    <alternativeName>
        <fullName evidence="23">H(+)/sialic acid cotransporter</fullName>
    </alternativeName>
    <alternativeName>
        <fullName evidence="24">Vesicular excitatory amino acid transporter</fullName>
    </alternativeName>
</protein>
<dbReference type="PROSITE" id="PS50850">
    <property type="entry name" value="MFS"/>
    <property type="match status" value="1"/>
</dbReference>
<dbReference type="FunFam" id="1.20.1250.20:FF:000067">
    <property type="entry name" value="sialin isoform X2"/>
    <property type="match status" value="1"/>
</dbReference>
<feature type="non-terminal residue" evidence="28">
    <location>
        <position position="1"/>
    </location>
</feature>
<evidence type="ECO:0000256" key="10">
    <source>
        <dbReference type="ARBA" id="ARBA00023018"/>
    </source>
</evidence>
<evidence type="ECO:0000256" key="15">
    <source>
        <dbReference type="ARBA" id="ARBA00050101"/>
    </source>
</evidence>
<feature type="transmembrane region" description="Helical" evidence="26">
    <location>
        <begin position="444"/>
        <end position="461"/>
    </location>
</feature>
<dbReference type="Gene3D" id="1.20.1250.20">
    <property type="entry name" value="MFS general substrate transporter like domains"/>
    <property type="match status" value="2"/>
</dbReference>
<evidence type="ECO:0000256" key="23">
    <source>
        <dbReference type="ARBA" id="ARBA00080244"/>
    </source>
</evidence>
<comment type="function">
    <text evidence="21">Receptor for CM101, a polysaccharide produced by group B Streptococcus with antipathoangiogenic properties.</text>
</comment>
<feature type="transmembrane region" description="Helical" evidence="26">
    <location>
        <begin position="377"/>
        <end position="396"/>
    </location>
</feature>
<dbReference type="InterPro" id="IPR020846">
    <property type="entry name" value="MFS_dom"/>
</dbReference>
<evidence type="ECO:0000256" key="2">
    <source>
        <dbReference type="ARBA" id="ARBA00004554"/>
    </source>
</evidence>
<keyword evidence="5" id="KW-0813">Transport</keyword>
<dbReference type="InterPro" id="IPR036259">
    <property type="entry name" value="MFS_trans_sf"/>
</dbReference>
<dbReference type="GO" id="GO:0030672">
    <property type="term" value="C:synaptic vesicle membrane"/>
    <property type="evidence" value="ECO:0007669"/>
    <property type="project" value="UniProtKB-SubCell"/>
</dbReference>
<evidence type="ECO:0000256" key="3">
    <source>
        <dbReference type="ARBA" id="ARBA00004638"/>
    </source>
</evidence>
<evidence type="ECO:0000313" key="28">
    <source>
        <dbReference type="EMBL" id="GMT06194.1"/>
    </source>
</evidence>
<evidence type="ECO:0000256" key="9">
    <source>
        <dbReference type="ARBA" id="ARBA00022989"/>
    </source>
</evidence>
<proteinExistence type="predicted"/>
<keyword evidence="13" id="KW-0458">Lysosome</keyword>
<dbReference type="AlphaFoldDB" id="A0AAV5UII1"/>
<keyword evidence="12" id="KW-0325">Glycoprotein</keyword>
<evidence type="ECO:0000256" key="19">
    <source>
        <dbReference type="ARBA" id="ARBA00051447"/>
    </source>
</evidence>
<feature type="domain" description="Major facilitator superfamily (MFS) profile" evidence="27">
    <location>
        <begin position="50"/>
        <end position="468"/>
    </location>
</feature>
<evidence type="ECO:0000259" key="27">
    <source>
        <dbReference type="PROSITE" id="PS50850"/>
    </source>
</evidence>
<comment type="catalytic activity">
    <reaction evidence="18">
        <text>N-acetyl-L-aspartyl-L-glutamate(out) = N-acetyl-L-aspartyl-L-glutamate(in)</text>
        <dbReference type="Rhea" id="RHEA:72599"/>
        <dbReference type="ChEBI" id="CHEBI:76931"/>
    </reaction>
    <physiologicalReaction direction="left-to-right" evidence="18">
        <dbReference type="Rhea" id="RHEA:72600"/>
    </physiologicalReaction>
</comment>
<evidence type="ECO:0000256" key="1">
    <source>
        <dbReference type="ARBA" id="ARBA00004432"/>
    </source>
</evidence>
<evidence type="ECO:0000256" key="4">
    <source>
        <dbReference type="ARBA" id="ARBA00004656"/>
    </source>
</evidence>
<dbReference type="GO" id="GO:0046942">
    <property type="term" value="P:carboxylic acid transport"/>
    <property type="evidence" value="ECO:0007669"/>
    <property type="project" value="UniProtKB-ARBA"/>
</dbReference>
<comment type="catalytic activity">
    <reaction evidence="20">
        <text>D-glucuronate(out) + H(+)(out) = D-glucuronate(in) + H(+)(in)</text>
        <dbReference type="Rhea" id="RHEA:72591"/>
        <dbReference type="ChEBI" id="CHEBI:15378"/>
        <dbReference type="ChEBI" id="CHEBI:58720"/>
    </reaction>
    <physiologicalReaction direction="left-to-right" evidence="20">
        <dbReference type="Rhea" id="RHEA:72592"/>
    </physiologicalReaction>
</comment>
<comment type="catalytic activity">
    <reaction evidence="15">
        <text>2 nitrate(out) + H(+)(out) = 2 nitrate(in) + H(+)(in)</text>
        <dbReference type="Rhea" id="RHEA:71539"/>
        <dbReference type="ChEBI" id="CHEBI:15378"/>
        <dbReference type="ChEBI" id="CHEBI:17632"/>
    </reaction>
    <physiologicalReaction direction="left-to-right" evidence="15">
        <dbReference type="Rhea" id="RHEA:71540"/>
    </physiologicalReaction>
</comment>
<feature type="transmembrane region" description="Helical" evidence="26">
    <location>
        <begin position="44"/>
        <end position="69"/>
    </location>
</feature>
<keyword evidence="8" id="KW-0769">Symport</keyword>
<evidence type="ECO:0000256" key="12">
    <source>
        <dbReference type="ARBA" id="ARBA00023180"/>
    </source>
</evidence>
<reference evidence="28" key="1">
    <citation type="submission" date="2023-10" db="EMBL/GenBank/DDBJ databases">
        <title>Genome assembly of Pristionchus species.</title>
        <authorList>
            <person name="Yoshida K."/>
            <person name="Sommer R.J."/>
        </authorList>
    </citation>
    <scope>NUCLEOTIDE SEQUENCE</scope>
    <source>
        <strain evidence="28">RS0144</strain>
    </source>
</reference>
<feature type="transmembrane region" description="Helical" evidence="26">
    <location>
        <begin position="148"/>
        <end position="166"/>
    </location>
</feature>
<dbReference type="SUPFAM" id="SSF103473">
    <property type="entry name" value="MFS general substrate transporter"/>
    <property type="match status" value="1"/>
</dbReference>
<evidence type="ECO:0000256" key="5">
    <source>
        <dbReference type="ARBA" id="ARBA00022448"/>
    </source>
</evidence>
<evidence type="ECO:0000256" key="26">
    <source>
        <dbReference type="SAM" id="Phobius"/>
    </source>
</evidence>
<keyword evidence="6" id="KW-1003">Cell membrane</keyword>
<organism evidence="28 29">
    <name type="scientific">Pristionchus entomophagus</name>
    <dbReference type="NCBI Taxonomy" id="358040"/>
    <lineage>
        <taxon>Eukaryota</taxon>
        <taxon>Metazoa</taxon>
        <taxon>Ecdysozoa</taxon>
        <taxon>Nematoda</taxon>
        <taxon>Chromadorea</taxon>
        <taxon>Rhabditida</taxon>
        <taxon>Rhabditina</taxon>
        <taxon>Diplogasteromorpha</taxon>
        <taxon>Diplogasteroidea</taxon>
        <taxon>Neodiplogasteridae</taxon>
        <taxon>Pristionchus</taxon>
    </lineage>
</organism>
<dbReference type="PANTHER" id="PTHR11662:SF455">
    <property type="entry name" value="GH23975P"/>
    <property type="match status" value="1"/>
</dbReference>
<keyword evidence="7 26" id="KW-0812">Transmembrane</keyword>
<evidence type="ECO:0000256" key="7">
    <source>
        <dbReference type="ARBA" id="ARBA00022692"/>
    </source>
</evidence>
<evidence type="ECO:0000256" key="11">
    <source>
        <dbReference type="ARBA" id="ARBA00023136"/>
    </source>
</evidence>
<comment type="catalytic activity">
    <reaction evidence="19">
        <text>L-glutamate(out) = L-glutamate(in)</text>
        <dbReference type="Rhea" id="RHEA:66336"/>
        <dbReference type="ChEBI" id="CHEBI:29985"/>
    </reaction>
    <physiologicalReaction direction="left-to-right" evidence="19">
        <dbReference type="Rhea" id="RHEA:66337"/>
    </physiologicalReaction>
</comment>
<evidence type="ECO:0000256" key="6">
    <source>
        <dbReference type="ARBA" id="ARBA00022475"/>
    </source>
</evidence>
<evidence type="ECO:0000256" key="16">
    <source>
        <dbReference type="ARBA" id="ARBA00050554"/>
    </source>
</evidence>
<evidence type="ECO:0000256" key="8">
    <source>
        <dbReference type="ARBA" id="ARBA00022847"/>
    </source>
</evidence>
<feature type="transmembrane region" description="Helical" evidence="26">
    <location>
        <begin position="122"/>
        <end position="142"/>
    </location>
</feature>
<evidence type="ECO:0000256" key="20">
    <source>
        <dbReference type="ARBA" id="ARBA00051612"/>
    </source>
</evidence>
<accession>A0AAV5UII1</accession>
<evidence type="ECO:0000256" key="17">
    <source>
        <dbReference type="ARBA" id="ARBA00050625"/>
    </source>
</evidence>
<feature type="transmembrane region" description="Helical" evidence="26">
    <location>
        <begin position="316"/>
        <end position="333"/>
    </location>
</feature>
<dbReference type="GO" id="GO:0006820">
    <property type="term" value="P:monoatomic anion transport"/>
    <property type="evidence" value="ECO:0007669"/>
    <property type="project" value="TreeGrafter"/>
</dbReference>
<feature type="transmembrane region" description="Helical" evidence="26">
    <location>
        <begin position="215"/>
        <end position="233"/>
    </location>
</feature>
<evidence type="ECO:0000256" key="24">
    <source>
        <dbReference type="ARBA" id="ARBA00081195"/>
    </source>
</evidence>
<dbReference type="Pfam" id="PF07690">
    <property type="entry name" value="MFS_1"/>
    <property type="match status" value="1"/>
</dbReference>
<comment type="catalytic activity">
    <reaction evidence="17">
        <text>N-acetylneuraminate(in) + H(+)(in) = N-acetylneuraminate(out) + H(+)(out)</text>
        <dbReference type="Rhea" id="RHEA:28987"/>
        <dbReference type="ChEBI" id="CHEBI:15378"/>
        <dbReference type="ChEBI" id="CHEBI:35418"/>
    </reaction>
    <physiologicalReaction direction="right-to-left" evidence="17">
        <dbReference type="Rhea" id="RHEA:28989"/>
    </physiologicalReaction>
</comment>
<evidence type="ECO:0000256" key="22">
    <source>
        <dbReference type="ARBA" id="ARBA00069713"/>
    </source>
</evidence>
<dbReference type="CDD" id="cd17318">
    <property type="entry name" value="MFS_SLC17"/>
    <property type="match status" value="1"/>
</dbReference>
<dbReference type="GO" id="GO:0016323">
    <property type="term" value="C:basolateral plasma membrane"/>
    <property type="evidence" value="ECO:0007669"/>
    <property type="project" value="UniProtKB-SubCell"/>
</dbReference>
<feature type="transmembrane region" description="Helical" evidence="26">
    <location>
        <begin position="353"/>
        <end position="371"/>
    </location>
</feature>
<evidence type="ECO:0000256" key="18">
    <source>
        <dbReference type="ARBA" id="ARBA00051403"/>
    </source>
</evidence>